<evidence type="ECO:0000313" key="2">
    <source>
        <dbReference type="Proteomes" id="UP000003688"/>
    </source>
</evidence>
<proteinExistence type="predicted"/>
<dbReference type="RefSeq" id="WP_007414584.1">
    <property type="nucleotide sequence ID" value="NZ_ABOX02000010.1"/>
</dbReference>
<gene>
    <name evidence="1" type="ORF">Cflav_PD4373</name>
</gene>
<dbReference type="EMBL" id="ABOX02000010">
    <property type="protein sequence ID" value="EEF61352.1"/>
    <property type="molecule type" value="Genomic_DNA"/>
</dbReference>
<protein>
    <submittedName>
        <fullName evidence="1">Uncharacterized protein</fullName>
    </submittedName>
</protein>
<sequence>MLKCPMTKEWLVVDEVAWLVACCVTAVEWMEGGDCAVLFRFGLRVSCCLESWAEAGIFIW</sequence>
<dbReference type="STRING" id="320771.Cflav_PD4373"/>
<reference evidence="1 2" key="1">
    <citation type="journal article" date="2011" name="J. Bacteriol.">
        <title>Genome sequence of 'Pedosphaera parvula' Ellin514, an aerobic Verrucomicrobial isolate from pasture soil.</title>
        <authorList>
            <person name="Kant R."/>
            <person name="van Passel M.W."/>
            <person name="Sangwan P."/>
            <person name="Palva A."/>
            <person name="Lucas S."/>
            <person name="Copeland A."/>
            <person name="Lapidus A."/>
            <person name="Glavina Del Rio T."/>
            <person name="Dalin E."/>
            <person name="Tice H."/>
            <person name="Bruce D."/>
            <person name="Goodwin L."/>
            <person name="Pitluck S."/>
            <person name="Chertkov O."/>
            <person name="Larimer F.W."/>
            <person name="Land M.L."/>
            <person name="Hauser L."/>
            <person name="Brettin T.S."/>
            <person name="Detter J.C."/>
            <person name="Han S."/>
            <person name="de Vos W.M."/>
            <person name="Janssen P.H."/>
            <person name="Smidt H."/>
        </authorList>
    </citation>
    <scope>NUCLEOTIDE SEQUENCE [LARGE SCALE GENOMIC DNA]</scope>
    <source>
        <strain evidence="1 2">Ellin514</strain>
    </source>
</reference>
<evidence type="ECO:0000313" key="1">
    <source>
        <dbReference type="EMBL" id="EEF61352.1"/>
    </source>
</evidence>
<accession>B9XFI8</accession>
<comment type="caution">
    <text evidence="1">The sequence shown here is derived from an EMBL/GenBank/DDBJ whole genome shotgun (WGS) entry which is preliminary data.</text>
</comment>
<dbReference type="Proteomes" id="UP000003688">
    <property type="component" value="Unassembled WGS sequence"/>
</dbReference>
<keyword evidence="2" id="KW-1185">Reference proteome</keyword>
<dbReference type="AlphaFoldDB" id="B9XFI8"/>
<name>B9XFI8_PEDPL</name>
<organism evidence="1 2">
    <name type="scientific">Pedosphaera parvula (strain Ellin514)</name>
    <dbReference type="NCBI Taxonomy" id="320771"/>
    <lineage>
        <taxon>Bacteria</taxon>
        <taxon>Pseudomonadati</taxon>
        <taxon>Verrucomicrobiota</taxon>
        <taxon>Pedosphaerae</taxon>
        <taxon>Pedosphaerales</taxon>
        <taxon>Pedosphaeraceae</taxon>
        <taxon>Pedosphaera</taxon>
    </lineage>
</organism>